<evidence type="ECO:0000256" key="1">
    <source>
        <dbReference type="SAM" id="MobiDB-lite"/>
    </source>
</evidence>
<feature type="region of interest" description="Disordered" evidence="1">
    <location>
        <begin position="953"/>
        <end position="1014"/>
    </location>
</feature>
<dbReference type="OrthoDB" id="415023at2759"/>
<evidence type="ECO:0000313" key="4">
    <source>
        <dbReference type="RefSeq" id="XP_026278750.1"/>
    </source>
</evidence>
<dbReference type="GO" id="GO:0004843">
    <property type="term" value="F:cysteine-type deubiquitinase activity"/>
    <property type="evidence" value="ECO:0007669"/>
    <property type="project" value="TreeGrafter"/>
</dbReference>
<feature type="region of interest" description="Disordered" evidence="1">
    <location>
        <begin position="804"/>
        <end position="828"/>
    </location>
</feature>
<dbReference type="RefSeq" id="XP_026278750.1">
    <property type="nucleotide sequence ID" value="XM_026422965.2"/>
</dbReference>
<organism evidence="3 4">
    <name type="scientific">Frankliniella occidentalis</name>
    <name type="common">Western flower thrips</name>
    <name type="synonym">Euthrips occidentalis</name>
    <dbReference type="NCBI Taxonomy" id="133901"/>
    <lineage>
        <taxon>Eukaryota</taxon>
        <taxon>Metazoa</taxon>
        <taxon>Ecdysozoa</taxon>
        <taxon>Arthropoda</taxon>
        <taxon>Hexapoda</taxon>
        <taxon>Insecta</taxon>
        <taxon>Pterygota</taxon>
        <taxon>Neoptera</taxon>
        <taxon>Paraneoptera</taxon>
        <taxon>Thysanoptera</taxon>
        <taxon>Terebrantia</taxon>
        <taxon>Thripoidea</taxon>
        <taxon>Thripidae</taxon>
        <taxon>Frankliniella</taxon>
    </lineage>
</organism>
<dbReference type="InterPro" id="IPR038765">
    <property type="entry name" value="Papain-like_cys_pep_sf"/>
</dbReference>
<dbReference type="Proteomes" id="UP000504606">
    <property type="component" value="Unplaced"/>
</dbReference>
<dbReference type="KEGG" id="foc:113206742"/>
<dbReference type="PANTHER" id="PTHR12419">
    <property type="entry name" value="OTU DOMAIN CONTAINING PROTEIN"/>
    <property type="match status" value="1"/>
</dbReference>
<proteinExistence type="predicted"/>
<evidence type="ECO:0000313" key="3">
    <source>
        <dbReference type="Proteomes" id="UP000504606"/>
    </source>
</evidence>
<keyword evidence="3" id="KW-1185">Reference proteome</keyword>
<dbReference type="AlphaFoldDB" id="A0A6J1SHD3"/>
<sequence length="1014" mass="115758">MGSEQEDGRAPAPGEPEDKVPVKRETPEAGGEVWLDKRRELRDGLADADDGGLRPITVREDCHHDKVWAGVVNNWFNDTRLTGVDEDGARDGPMEVHAAAEGPHRTMAAVEVAPLIAEQPLPGDYTDEYGAVYRTVPKDGNCVFRALAERLFDGEKHHPVVRHGVASHVVDNWPGYAPLTRFTDPDTYLRFMELEGSPGGATELRAAAEAFYRTVAVVHDGVLEVVALRNDADPIVLRRTGAPPTVLYDPCVTLPAGGWKGGEDDLAKLDSSKNQVTPALADANSERAQLNEEVYDDNSRGCTSDSEGSLSLSEAAEHHDVGGDVAARRRGARRAAKLLARERLRELRDFEQFADPPGRAEIGESPEGRADEPETDGLETHTVWIAEEIDLVDIAEEQELTDQLSVGLDEAKDMLSEGSDDDCCILEDAGSVSQSSGPAQQLPPGTHIDEYGARYKAVRKDSNCVFRALADRLLGGEEHHQQVRCAVVNHVLKYWTPAYRRLTSFPDPDAYRRHMMLTGRGDAVEARAAAEAFNRTVAVVQDGVLRQVTLCRGPDPIVLRRAGQVGAEHYDVCVSLPPRGWHGGRADLRRVWKQPVEIPVDLVSDSDSDDDDVEEPHGVFGIGPDVLLANNRETASQPPRRSRPPRASPPLPFVAESADTAKTQSTLVCTLWAKIQQEIQRERSARLRGAPPVRNRWGRPWETPEQREERLSRARERARRRRLQKDEADRRLRQESETSEQSEASRPSSHYCGSKRTSIPDHREYMRIKMREYRRRKKLEMEAASPEEREAWRERERRQRALRRRRRRCLEESETPEQRAARERLRKMSESRAIRMQTETAEEREERLRKVREYRRKRDYENPEQCAARRKRALEYQLSRLAKETPEEHRERLRKMSESRAIRMQTETAEEREERLRKVREYQRKRYYENPEQCTARRKRALEYQLNRLAKETPEEHRERLRKMRERRELRKRTEEERGVARGKREKSVEEKEEQDDNEELPAEPCSGALGSNE</sequence>
<feature type="compositionally biased region" description="Acidic residues" evidence="1">
    <location>
        <begin position="991"/>
        <end position="1002"/>
    </location>
</feature>
<feature type="region of interest" description="Disordered" evidence="1">
    <location>
        <begin position="602"/>
        <end position="653"/>
    </location>
</feature>
<feature type="region of interest" description="Disordered" evidence="1">
    <location>
        <begin position="294"/>
        <end position="324"/>
    </location>
</feature>
<feature type="compositionally biased region" description="Acidic residues" evidence="1">
    <location>
        <begin position="604"/>
        <end position="614"/>
    </location>
</feature>
<feature type="compositionally biased region" description="Low complexity" evidence="1">
    <location>
        <begin position="304"/>
        <end position="314"/>
    </location>
</feature>
<evidence type="ECO:0000259" key="2">
    <source>
        <dbReference type="PROSITE" id="PS50802"/>
    </source>
</evidence>
<dbReference type="GO" id="GO:0016579">
    <property type="term" value="P:protein deubiquitination"/>
    <property type="evidence" value="ECO:0007669"/>
    <property type="project" value="TreeGrafter"/>
</dbReference>
<accession>A0A6J1SHD3</accession>
<gene>
    <name evidence="4" type="primary">LOC113206742</name>
</gene>
<name>A0A6J1SHD3_FRAOC</name>
<dbReference type="Gene3D" id="3.90.70.80">
    <property type="match status" value="2"/>
</dbReference>
<dbReference type="InterPro" id="IPR050704">
    <property type="entry name" value="Peptidase_C85-like"/>
</dbReference>
<feature type="compositionally biased region" description="Basic and acidic residues" evidence="1">
    <location>
        <begin position="724"/>
        <end position="736"/>
    </location>
</feature>
<feature type="compositionally biased region" description="Basic and acidic residues" evidence="1">
    <location>
        <begin position="816"/>
        <end position="828"/>
    </location>
</feature>
<feature type="region of interest" description="Disordered" evidence="1">
    <location>
        <begin position="1"/>
        <end position="33"/>
    </location>
</feature>
<reference evidence="4" key="1">
    <citation type="submission" date="2025-08" db="UniProtKB">
        <authorList>
            <consortium name="RefSeq"/>
        </authorList>
    </citation>
    <scope>IDENTIFICATION</scope>
    <source>
        <tissue evidence="4">Whole organism</tissue>
    </source>
</reference>
<dbReference type="CDD" id="cd22744">
    <property type="entry name" value="OTU"/>
    <property type="match status" value="1"/>
</dbReference>
<feature type="compositionally biased region" description="Basic and acidic residues" evidence="1">
    <location>
        <begin position="702"/>
        <end position="715"/>
    </location>
</feature>
<dbReference type="GeneID" id="113206742"/>
<feature type="region of interest" description="Disordered" evidence="1">
    <location>
        <begin position="683"/>
        <end position="765"/>
    </location>
</feature>
<feature type="compositionally biased region" description="Basic and acidic residues" evidence="1">
    <location>
        <begin position="966"/>
        <end position="980"/>
    </location>
</feature>
<feature type="region of interest" description="Disordered" evidence="1">
    <location>
        <begin position="350"/>
        <end position="378"/>
    </location>
</feature>
<dbReference type="PROSITE" id="PS50802">
    <property type="entry name" value="OTU"/>
    <property type="match status" value="1"/>
</dbReference>
<feature type="domain" description="OTU" evidence="2">
    <location>
        <begin position="453"/>
        <end position="576"/>
    </location>
</feature>
<dbReference type="SUPFAM" id="SSF54001">
    <property type="entry name" value="Cysteine proteinases"/>
    <property type="match status" value="2"/>
</dbReference>
<feature type="compositionally biased region" description="Basic and acidic residues" evidence="1">
    <location>
        <begin position="16"/>
        <end position="27"/>
    </location>
</feature>
<dbReference type="InterPro" id="IPR003323">
    <property type="entry name" value="OTU_dom"/>
</dbReference>
<protein>
    <submittedName>
        <fullName evidence="4">Uncharacterized protein LOC113206742 isoform X1</fullName>
    </submittedName>
</protein>